<evidence type="ECO:0000259" key="4">
    <source>
        <dbReference type="Pfam" id="PF00082"/>
    </source>
</evidence>
<accession>A0A830CEK5</accession>
<keyword evidence="2" id="KW-0732">Signal</keyword>
<keyword evidence="5" id="KW-0378">Hydrolase</keyword>
<dbReference type="Pfam" id="PF00082">
    <property type="entry name" value="Peptidase_S8"/>
    <property type="match status" value="1"/>
</dbReference>
<dbReference type="Gene3D" id="2.60.40.2310">
    <property type="match status" value="1"/>
</dbReference>
<dbReference type="EMBL" id="BMAC01000391">
    <property type="protein sequence ID" value="GFP95488.1"/>
    <property type="molecule type" value="Genomic_DNA"/>
</dbReference>
<dbReference type="AlphaFoldDB" id="A0A830CEK5"/>
<evidence type="ECO:0000313" key="5">
    <source>
        <dbReference type="EMBL" id="GFP95488.1"/>
    </source>
</evidence>
<gene>
    <name evidence="5" type="ORF">PHJA_001693100</name>
</gene>
<dbReference type="Proteomes" id="UP000653305">
    <property type="component" value="Unassembled WGS sequence"/>
</dbReference>
<organism evidence="5 6">
    <name type="scientific">Phtheirospermum japonicum</name>
    <dbReference type="NCBI Taxonomy" id="374723"/>
    <lineage>
        <taxon>Eukaryota</taxon>
        <taxon>Viridiplantae</taxon>
        <taxon>Streptophyta</taxon>
        <taxon>Embryophyta</taxon>
        <taxon>Tracheophyta</taxon>
        <taxon>Spermatophyta</taxon>
        <taxon>Magnoliopsida</taxon>
        <taxon>eudicotyledons</taxon>
        <taxon>Gunneridae</taxon>
        <taxon>Pentapetalae</taxon>
        <taxon>asterids</taxon>
        <taxon>lamiids</taxon>
        <taxon>Lamiales</taxon>
        <taxon>Orobanchaceae</taxon>
        <taxon>Orobanchaceae incertae sedis</taxon>
        <taxon>Phtheirospermum</taxon>
    </lineage>
</organism>
<protein>
    <submittedName>
        <fullName evidence="5">Subtilisin-like protease sdd1</fullName>
    </submittedName>
</protein>
<reference evidence="5" key="1">
    <citation type="submission" date="2020-07" db="EMBL/GenBank/DDBJ databases">
        <title>Ethylene signaling mediates host invasion by parasitic plants.</title>
        <authorList>
            <person name="Yoshida S."/>
        </authorList>
    </citation>
    <scope>NUCLEOTIDE SEQUENCE</scope>
    <source>
        <strain evidence="5">Okayama</strain>
    </source>
</reference>
<dbReference type="PANTHER" id="PTHR10795">
    <property type="entry name" value="PROPROTEIN CONVERTASE SUBTILISIN/KEXIN"/>
    <property type="match status" value="1"/>
</dbReference>
<comment type="caution">
    <text evidence="3">Lacks conserved residue(s) required for the propagation of feature annotation.</text>
</comment>
<evidence type="ECO:0000256" key="2">
    <source>
        <dbReference type="ARBA" id="ARBA00022729"/>
    </source>
</evidence>
<comment type="caution">
    <text evidence="5">The sequence shown here is derived from an EMBL/GenBank/DDBJ whole genome shotgun (WGS) entry which is preliminary data.</text>
</comment>
<dbReference type="GO" id="GO:0004252">
    <property type="term" value="F:serine-type endopeptidase activity"/>
    <property type="evidence" value="ECO:0007669"/>
    <property type="project" value="InterPro"/>
</dbReference>
<evidence type="ECO:0000256" key="1">
    <source>
        <dbReference type="ARBA" id="ARBA00011073"/>
    </source>
</evidence>
<evidence type="ECO:0000256" key="3">
    <source>
        <dbReference type="PROSITE-ProRule" id="PRU01240"/>
    </source>
</evidence>
<comment type="similarity">
    <text evidence="1 3">Belongs to the peptidase S8 family.</text>
</comment>
<dbReference type="PROSITE" id="PS51892">
    <property type="entry name" value="SUBTILASE"/>
    <property type="match status" value="1"/>
</dbReference>
<dbReference type="InterPro" id="IPR036852">
    <property type="entry name" value="Peptidase_S8/S53_dom_sf"/>
</dbReference>
<dbReference type="OrthoDB" id="911353at2759"/>
<proteinExistence type="inferred from homology"/>
<feature type="domain" description="Peptidase S8/S53" evidence="4">
    <location>
        <begin position="20"/>
        <end position="73"/>
    </location>
</feature>
<dbReference type="GO" id="GO:0006508">
    <property type="term" value="P:proteolysis"/>
    <property type="evidence" value="ECO:0007669"/>
    <property type="project" value="UniProtKB-KW"/>
</dbReference>
<keyword evidence="6" id="KW-1185">Reference proteome</keyword>
<dbReference type="SUPFAM" id="SSF52743">
    <property type="entry name" value="Subtilisin-like"/>
    <property type="match status" value="1"/>
</dbReference>
<dbReference type="InterPro" id="IPR000209">
    <property type="entry name" value="Peptidase_S8/S53_dom"/>
</dbReference>
<name>A0A830CEK5_9LAMI</name>
<keyword evidence="5" id="KW-0645">Protease</keyword>
<sequence length="133" mass="14501">MNILAAWPFHFDADTCSKLTFNIISGTSMSAPHLSGVAALLKRAHPDWSPAAIKSAIMTTAGLVNAGRTEILDEKLTPADGYTDEQVGTIVHKPVNCTSKIPQEQLNYPTFSVSLGSSQTFTRTVQRLLRRKE</sequence>
<evidence type="ECO:0000313" key="6">
    <source>
        <dbReference type="Proteomes" id="UP000653305"/>
    </source>
</evidence>
<dbReference type="InterPro" id="IPR045051">
    <property type="entry name" value="SBT"/>
</dbReference>
<dbReference type="Gene3D" id="3.40.50.200">
    <property type="entry name" value="Peptidase S8/S53 domain"/>
    <property type="match status" value="1"/>
</dbReference>